<evidence type="ECO:0000313" key="2">
    <source>
        <dbReference type="EMBL" id="RBQ22932.1"/>
    </source>
</evidence>
<dbReference type="EMBL" id="NIZT01000031">
    <property type="protein sequence ID" value="RBQ22932.1"/>
    <property type="molecule type" value="Genomic_DNA"/>
</dbReference>
<dbReference type="Pfam" id="PF09341">
    <property type="entry name" value="Pcc1"/>
    <property type="match status" value="1"/>
</dbReference>
<comment type="caution">
    <text evidence="2">The sequence shown here is derived from an EMBL/GenBank/DDBJ whole genome shotgun (WGS) entry which is preliminary data.</text>
</comment>
<dbReference type="AlphaFoldDB" id="A0A366MBQ3"/>
<comment type="similarity">
    <text evidence="1">Belongs to the CTAG/PCC1 family.</text>
</comment>
<dbReference type="Gene3D" id="3.30.310.50">
    <property type="entry name" value="Alpha-D-phosphohexomutase, C-terminal domain"/>
    <property type="match status" value="1"/>
</dbReference>
<dbReference type="Proteomes" id="UP000253099">
    <property type="component" value="Unassembled WGS sequence"/>
</dbReference>
<proteinExistence type="inferred from homology"/>
<keyword evidence="3" id="KW-1185">Reference proteome</keyword>
<reference evidence="2 3" key="1">
    <citation type="submission" date="2018-06" db="EMBL/GenBank/DDBJ databases">
        <title>Genomic insight into two independent archaeal endosymbiosis events.</title>
        <authorList>
            <person name="Lind A.E."/>
            <person name="Lewis W.H."/>
            <person name="Spang A."/>
            <person name="Guy L."/>
            <person name="Embley M.T."/>
            <person name="Ettema T.J.G."/>
        </authorList>
    </citation>
    <scope>NUCLEOTIDE SEQUENCE [LARGE SCALE GENOMIC DNA]</scope>
    <source>
        <strain evidence="2">NOE</strain>
    </source>
</reference>
<evidence type="ECO:0000313" key="3">
    <source>
        <dbReference type="Proteomes" id="UP000253099"/>
    </source>
</evidence>
<evidence type="ECO:0000256" key="1">
    <source>
        <dbReference type="ARBA" id="ARBA00007073"/>
    </source>
</evidence>
<sequence length="49" mass="5408">MGIDLFDSTIIINIEAKDATSFRASLNSAIKWISLSVEIAELAINRNNK</sequence>
<organism evidence="2 3">
    <name type="scientific">Candidatus Methanobinarius endosymbioticus</name>
    <dbReference type="NCBI Taxonomy" id="2006182"/>
    <lineage>
        <taxon>Archaea</taxon>
        <taxon>Methanobacteriati</taxon>
        <taxon>Methanobacteriota</taxon>
        <taxon>Methanomada group</taxon>
        <taxon>Methanobacteria</taxon>
        <taxon>Methanobacteriales</taxon>
        <taxon>Methanobacteriaceae</taxon>
        <taxon>Candidatus Methanobinarius</taxon>
    </lineage>
</organism>
<name>A0A366MBQ3_9EURY</name>
<protein>
    <submittedName>
        <fullName evidence="2">Uncharacterized protein</fullName>
    </submittedName>
</protein>
<gene>
    <name evidence="2" type="ORF">ALNOE001_13210</name>
</gene>
<dbReference type="InterPro" id="IPR015419">
    <property type="entry name" value="CTAG/Pcc1"/>
</dbReference>
<accession>A0A366MBQ3</accession>
<dbReference type="NCBIfam" id="NF011470">
    <property type="entry name" value="PRK14887.1"/>
    <property type="match status" value="1"/>
</dbReference>